<feature type="region of interest" description="Disordered" evidence="1">
    <location>
        <begin position="27"/>
        <end position="47"/>
    </location>
</feature>
<proteinExistence type="predicted"/>
<evidence type="ECO:0000256" key="1">
    <source>
        <dbReference type="SAM" id="MobiDB-lite"/>
    </source>
</evidence>
<organism evidence="2 3">
    <name type="scientific">Mya arenaria</name>
    <name type="common">Soft-shell clam</name>
    <dbReference type="NCBI Taxonomy" id="6604"/>
    <lineage>
        <taxon>Eukaryota</taxon>
        <taxon>Metazoa</taxon>
        <taxon>Spiralia</taxon>
        <taxon>Lophotrochozoa</taxon>
        <taxon>Mollusca</taxon>
        <taxon>Bivalvia</taxon>
        <taxon>Autobranchia</taxon>
        <taxon>Heteroconchia</taxon>
        <taxon>Euheterodonta</taxon>
        <taxon>Imparidentia</taxon>
        <taxon>Neoheterodontei</taxon>
        <taxon>Myida</taxon>
        <taxon>Myoidea</taxon>
        <taxon>Myidae</taxon>
        <taxon>Mya</taxon>
    </lineage>
</organism>
<feature type="compositionally biased region" description="Pro residues" evidence="1">
    <location>
        <begin position="134"/>
        <end position="144"/>
    </location>
</feature>
<evidence type="ECO:0000313" key="2">
    <source>
        <dbReference type="EMBL" id="WAR05536.1"/>
    </source>
</evidence>
<feature type="compositionally biased region" description="Basic and acidic residues" evidence="1">
    <location>
        <begin position="70"/>
        <end position="83"/>
    </location>
</feature>
<dbReference type="EMBL" id="CP111016">
    <property type="protein sequence ID" value="WAR05536.1"/>
    <property type="molecule type" value="Genomic_DNA"/>
</dbReference>
<dbReference type="PANTHER" id="PTHR28604">
    <property type="match status" value="1"/>
</dbReference>
<name>A0ABY7EA77_MYAAR</name>
<dbReference type="PANTHER" id="PTHR28604:SF3">
    <property type="match status" value="1"/>
</dbReference>
<feature type="compositionally biased region" description="Polar residues" evidence="1">
    <location>
        <begin position="110"/>
        <end position="120"/>
    </location>
</feature>
<dbReference type="Proteomes" id="UP001164746">
    <property type="component" value="Chromosome 5"/>
</dbReference>
<dbReference type="InterPro" id="IPR038915">
    <property type="entry name" value="PRR29-like"/>
</dbReference>
<gene>
    <name evidence="2" type="ORF">MAR_020905</name>
</gene>
<accession>A0ABY7EA77</accession>
<keyword evidence="3" id="KW-1185">Reference proteome</keyword>
<reference evidence="2" key="1">
    <citation type="submission" date="2022-11" db="EMBL/GenBank/DDBJ databases">
        <title>Centuries of genome instability and evolution in soft-shell clam transmissible cancer (bioRxiv).</title>
        <authorList>
            <person name="Hart S.F.M."/>
            <person name="Yonemitsu M.A."/>
            <person name="Giersch R.M."/>
            <person name="Beal B.F."/>
            <person name="Arriagada G."/>
            <person name="Davis B.W."/>
            <person name="Ostrander E.A."/>
            <person name="Goff S.P."/>
            <person name="Metzger M.J."/>
        </authorList>
    </citation>
    <scope>NUCLEOTIDE SEQUENCE</scope>
    <source>
        <strain evidence="2">MELC-2E11</strain>
        <tissue evidence="2">Siphon/mantle</tissue>
    </source>
</reference>
<feature type="region of interest" description="Disordered" evidence="1">
    <location>
        <begin position="70"/>
        <end position="144"/>
    </location>
</feature>
<protein>
    <submittedName>
        <fullName evidence="2">Uncharacterized protein</fullName>
    </submittedName>
</protein>
<sequence>MATTDTDSVHDHMTNLRLKMVQQKIQNEKDRLANRPPSEESTNDDLERQARLQQAMLRRQELLDKIRREQLLNEDGRRPASDRSRRRYTPSPLPVPPSRRSLPDFARYNNYYNYNHQPDTFRSKPATPRGRPQYPLPPINLPPGPPPPPIIIPAPAPQIMQQPAPQYIQTAPQHIIQQVPNPIIQDLTPQQNRGMFNKADFGEMMMMQNAQMHQMAPRASGNVHHHHYTSPPPSQPAVHHYTTMPTMDIRGGYPLREQISFVKYLHGF</sequence>
<evidence type="ECO:0000313" key="3">
    <source>
        <dbReference type="Proteomes" id="UP001164746"/>
    </source>
</evidence>